<evidence type="ECO:0000256" key="1">
    <source>
        <dbReference type="SAM" id="Phobius"/>
    </source>
</evidence>
<evidence type="ECO:0008006" key="4">
    <source>
        <dbReference type="Google" id="ProtNLM"/>
    </source>
</evidence>
<feature type="transmembrane region" description="Helical" evidence="1">
    <location>
        <begin position="185"/>
        <end position="208"/>
    </location>
</feature>
<reference evidence="3" key="1">
    <citation type="journal article" date="2017" name="Nat. Microbiol.">
        <title>Global analysis of biosynthetic gene clusters reveals vast potential of secondary metabolite production in Penicillium species.</title>
        <authorList>
            <person name="Nielsen J.C."/>
            <person name="Grijseels S."/>
            <person name="Prigent S."/>
            <person name="Ji B."/>
            <person name="Dainat J."/>
            <person name="Nielsen K.F."/>
            <person name="Frisvad J.C."/>
            <person name="Workman M."/>
            <person name="Nielsen J."/>
        </authorList>
    </citation>
    <scope>NUCLEOTIDE SEQUENCE [LARGE SCALE GENOMIC DNA]</scope>
    <source>
        <strain evidence="3">IBT 11843</strain>
    </source>
</reference>
<sequence>MTSGSSSTGSHAHSSDMQESTFLKRNRAIHLGRLSLSFLIVICAIAVIACETVPFQHYKSTAQWANVGLALWPLNFDLRPTIAALTCGCVIAVLNLIYVVAALLPSPHSRIQILNTCASTSAIAGFITSLIGLLFIIYLPSSTYPSGFSENETLHSWTCKWETGTSSATTPIHFARDCHSIRAGYALLCVLLGLEIVMGVGAALGSFYQRDVSRRREEELQLEKLEIATKQAYRK</sequence>
<accession>A0A1V6NUT8</accession>
<organism evidence="2 3">
    <name type="scientific">Penicillium decumbens</name>
    <dbReference type="NCBI Taxonomy" id="69771"/>
    <lineage>
        <taxon>Eukaryota</taxon>
        <taxon>Fungi</taxon>
        <taxon>Dikarya</taxon>
        <taxon>Ascomycota</taxon>
        <taxon>Pezizomycotina</taxon>
        <taxon>Eurotiomycetes</taxon>
        <taxon>Eurotiomycetidae</taxon>
        <taxon>Eurotiales</taxon>
        <taxon>Aspergillaceae</taxon>
        <taxon>Penicillium</taxon>
    </lineage>
</organism>
<keyword evidence="1" id="KW-0812">Transmembrane</keyword>
<keyword evidence="3" id="KW-1185">Reference proteome</keyword>
<proteinExistence type="predicted"/>
<feature type="transmembrane region" description="Helical" evidence="1">
    <location>
        <begin position="116"/>
        <end position="139"/>
    </location>
</feature>
<comment type="caution">
    <text evidence="2">The sequence shown here is derived from an EMBL/GenBank/DDBJ whole genome shotgun (WGS) entry which is preliminary data.</text>
</comment>
<keyword evidence="1" id="KW-1133">Transmembrane helix</keyword>
<dbReference type="OMA" id="PHFGTLC"/>
<dbReference type="Proteomes" id="UP000191522">
    <property type="component" value="Unassembled WGS sequence"/>
</dbReference>
<dbReference type="EMBL" id="MDYL01000036">
    <property type="protein sequence ID" value="OQD68369.1"/>
    <property type="molecule type" value="Genomic_DNA"/>
</dbReference>
<evidence type="ECO:0000313" key="2">
    <source>
        <dbReference type="EMBL" id="OQD68369.1"/>
    </source>
</evidence>
<feature type="transmembrane region" description="Helical" evidence="1">
    <location>
        <begin position="34"/>
        <end position="55"/>
    </location>
</feature>
<keyword evidence="1" id="KW-0472">Membrane</keyword>
<feature type="transmembrane region" description="Helical" evidence="1">
    <location>
        <begin position="82"/>
        <end position="104"/>
    </location>
</feature>
<evidence type="ECO:0000313" key="3">
    <source>
        <dbReference type="Proteomes" id="UP000191522"/>
    </source>
</evidence>
<dbReference type="AlphaFoldDB" id="A0A1V6NUT8"/>
<dbReference type="OrthoDB" id="3890746at2759"/>
<name>A0A1V6NUT8_PENDC</name>
<gene>
    <name evidence="2" type="ORF">PENDEC_c036G01819</name>
</gene>
<protein>
    <recommendedName>
        <fullName evidence="4">MARVEL domain-containing protein</fullName>
    </recommendedName>
</protein>